<protein>
    <submittedName>
        <fullName evidence="1">Uncharacterized protein</fullName>
    </submittedName>
</protein>
<dbReference type="Proteomes" id="UP000501926">
    <property type="component" value="Chromosome"/>
</dbReference>
<dbReference type="AlphaFoldDB" id="A0A6G7GQ78"/>
<sequence>MCQTRIFDKDNRIISHDNDNTFRTLYRHSLSQPAINLFYEFIRWIKR</sequence>
<organism evidence="1 2">
    <name type="scientific">Kuenenia stuttgartiensis</name>
    <dbReference type="NCBI Taxonomy" id="174633"/>
    <lineage>
        <taxon>Bacteria</taxon>
        <taxon>Pseudomonadati</taxon>
        <taxon>Planctomycetota</taxon>
        <taxon>Candidatus Brocadiia</taxon>
        <taxon>Candidatus Brocadiales</taxon>
        <taxon>Candidatus Brocadiaceae</taxon>
        <taxon>Candidatus Kuenenia</taxon>
    </lineage>
</organism>
<proteinExistence type="predicted"/>
<gene>
    <name evidence="1" type="ORF">KsCSTR_19680</name>
</gene>
<accession>A0A6G7GQ78</accession>
<evidence type="ECO:0000313" key="2">
    <source>
        <dbReference type="Proteomes" id="UP000501926"/>
    </source>
</evidence>
<dbReference type="EMBL" id="CP049055">
    <property type="protein sequence ID" value="QII11347.1"/>
    <property type="molecule type" value="Genomic_DNA"/>
</dbReference>
<evidence type="ECO:0000313" key="1">
    <source>
        <dbReference type="EMBL" id="QII11347.1"/>
    </source>
</evidence>
<name>A0A6G7GQ78_KUEST</name>
<reference evidence="1 2" key="1">
    <citation type="submission" date="2020-02" db="EMBL/GenBank/DDBJ databases">
        <title>Newly sequenced genome of strain CSTR1 showed variability in Candidatus Kuenenia stuttgartiensis genomes.</title>
        <authorList>
            <person name="Ding C."/>
            <person name="Adrian L."/>
        </authorList>
    </citation>
    <scope>NUCLEOTIDE SEQUENCE [LARGE SCALE GENOMIC DNA]</scope>
    <source>
        <strain evidence="1 2">CSTR1</strain>
    </source>
</reference>